<accession>A0A6P1DUW5</accession>
<dbReference type="AlphaFoldDB" id="A0A6P1DUW5"/>
<dbReference type="PANTHER" id="PTHR43340">
    <property type="entry name" value="HYPOXANTHINE-GUANINE PHOSPHORIBOSYLTRANSFERASE"/>
    <property type="match status" value="1"/>
</dbReference>
<dbReference type="GO" id="GO:0032263">
    <property type="term" value="P:GMP salvage"/>
    <property type="evidence" value="ECO:0007669"/>
    <property type="project" value="TreeGrafter"/>
</dbReference>
<dbReference type="CDD" id="cd06223">
    <property type="entry name" value="PRTases_typeI"/>
    <property type="match status" value="1"/>
</dbReference>
<reference evidence="4 5" key="2">
    <citation type="submission" date="2020-02" db="EMBL/GenBank/DDBJ databases">
        <title>Genome sequences of Thiorhodococcus mannitoliphagus and Thiorhodococcus minor, purple sulfur photosynthetic bacteria in the gammaproteobacterial family, Chromatiaceae.</title>
        <authorList>
            <person name="Aviles F.A."/>
            <person name="Meyer T.E."/>
            <person name="Kyndt J.A."/>
        </authorList>
    </citation>
    <scope>NUCLEOTIDE SEQUENCE [LARGE SCALE GENOMIC DNA]</scope>
    <source>
        <strain evidence="4 5">DSM 18266</strain>
    </source>
</reference>
<evidence type="ECO:0000313" key="5">
    <source>
        <dbReference type="Proteomes" id="UP000471640"/>
    </source>
</evidence>
<protein>
    <submittedName>
        <fullName evidence="4">Hypoxanthine-guanine phosphoribosyltransferase</fullName>
        <ecNumber evidence="4">2.4.2.8</ecNumber>
    </submittedName>
</protein>
<gene>
    <name evidence="4" type="ORF">G3480_10685</name>
</gene>
<dbReference type="GO" id="GO:0004422">
    <property type="term" value="F:hypoxanthine phosphoribosyltransferase activity"/>
    <property type="evidence" value="ECO:0007669"/>
    <property type="project" value="TreeGrafter"/>
</dbReference>
<dbReference type="InterPro" id="IPR029057">
    <property type="entry name" value="PRTase-like"/>
</dbReference>
<dbReference type="GO" id="GO:0046100">
    <property type="term" value="P:hypoxanthine metabolic process"/>
    <property type="evidence" value="ECO:0007669"/>
    <property type="project" value="TreeGrafter"/>
</dbReference>
<comment type="caution">
    <text evidence="4">The sequence shown here is derived from an EMBL/GenBank/DDBJ whole genome shotgun (WGS) entry which is preliminary data.</text>
</comment>
<dbReference type="GO" id="GO:0000287">
    <property type="term" value="F:magnesium ion binding"/>
    <property type="evidence" value="ECO:0007669"/>
    <property type="project" value="TreeGrafter"/>
</dbReference>
<dbReference type="GO" id="GO:0032264">
    <property type="term" value="P:IMP salvage"/>
    <property type="evidence" value="ECO:0007669"/>
    <property type="project" value="TreeGrafter"/>
</dbReference>
<dbReference type="Proteomes" id="UP000471640">
    <property type="component" value="Unassembled WGS sequence"/>
</dbReference>
<keyword evidence="4" id="KW-0808">Transferase</keyword>
<dbReference type="EC" id="2.4.2.8" evidence="4"/>
<evidence type="ECO:0000259" key="3">
    <source>
        <dbReference type="Pfam" id="PF00156"/>
    </source>
</evidence>
<name>A0A6P1DUW5_9GAMM</name>
<evidence type="ECO:0000256" key="2">
    <source>
        <dbReference type="ARBA" id="ARBA00049402"/>
    </source>
</evidence>
<dbReference type="EMBL" id="JAAIJR010000036">
    <property type="protein sequence ID" value="NEX20771.1"/>
    <property type="molecule type" value="Genomic_DNA"/>
</dbReference>
<dbReference type="GO" id="GO:0005829">
    <property type="term" value="C:cytosol"/>
    <property type="evidence" value="ECO:0007669"/>
    <property type="project" value="TreeGrafter"/>
</dbReference>
<organism evidence="4 5">
    <name type="scientific">Thiorhodococcus mannitoliphagus</name>
    <dbReference type="NCBI Taxonomy" id="329406"/>
    <lineage>
        <taxon>Bacteria</taxon>
        <taxon>Pseudomonadati</taxon>
        <taxon>Pseudomonadota</taxon>
        <taxon>Gammaproteobacteria</taxon>
        <taxon>Chromatiales</taxon>
        <taxon>Chromatiaceae</taxon>
        <taxon>Thiorhodococcus</taxon>
    </lineage>
</organism>
<dbReference type="InterPro" id="IPR050408">
    <property type="entry name" value="HGPRT"/>
</dbReference>
<reference evidence="5" key="1">
    <citation type="journal article" date="2020" name="Microbiol. Resour. Announc.">
        <title>Draft Genome Sequences of Thiorhodococcus mannitoliphagus and Thiorhodococcus minor, Purple Sulfur Photosynthetic Bacteria in the Gammaproteobacterial Family Chromatiaceae.</title>
        <authorList>
            <person name="Aviles F.A."/>
            <person name="Meyer T.E."/>
            <person name="Kyndt J.A."/>
        </authorList>
    </citation>
    <scope>NUCLEOTIDE SEQUENCE [LARGE SCALE GENOMIC DNA]</scope>
    <source>
        <strain evidence="5">DSM 18266</strain>
    </source>
</reference>
<feature type="domain" description="Phosphoribosyltransferase" evidence="3">
    <location>
        <begin position="20"/>
        <end position="137"/>
    </location>
</feature>
<dbReference type="PANTHER" id="PTHR43340:SF1">
    <property type="entry name" value="HYPOXANTHINE PHOSPHORIBOSYLTRANSFERASE"/>
    <property type="match status" value="1"/>
</dbReference>
<dbReference type="GO" id="GO:0006178">
    <property type="term" value="P:guanine salvage"/>
    <property type="evidence" value="ECO:0007669"/>
    <property type="project" value="TreeGrafter"/>
</dbReference>
<proteinExistence type="predicted"/>
<evidence type="ECO:0000256" key="1">
    <source>
        <dbReference type="ARBA" id="ARBA00048811"/>
    </source>
</evidence>
<keyword evidence="5" id="KW-1185">Reference proteome</keyword>
<comment type="catalytic activity">
    <reaction evidence="1">
        <text>GMP + diphosphate = guanine + 5-phospho-alpha-D-ribose 1-diphosphate</text>
        <dbReference type="Rhea" id="RHEA:25424"/>
        <dbReference type="ChEBI" id="CHEBI:16235"/>
        <dbReference type="ChEBI" id="CHEBI:33019"/>
        <dbReference type="ChEBI" id="CHEBI:58017"/>
        <dbReference type="ChEBI" id="CHEBI:58115"/>
        <dbReference type="EC" id="2.4.2.8"/>
    </reaction>
    <physiologicalReaction direction="right-to-left" evidence="1">
        <dbReference type="Rhea" id="RHEA:25426"/>
    </physiologicalReaction>
</comment>
<dbReference type="SUPFAM" id="SSF53271">
    <property type="entry name" value="PRTase-like"/>
    <property type="match status" value="1"/>
</dbReference>
<sequence length="141" mass="15364">MKLDASAYSAVAGRAECLVTSKEMEAALDRMAETLTARLAGKDPLVLCVMTGAAIVTGLLLPRLDFQLRLDYIHATRYRGDTRGGELTWRYRPSEAIRGEHVLVLDDVLDEGVTLDQVMRACREDGAASVHSAVLVEECGL</sequence>
<dbReference type="Gene3D" id="3.40.50.2020">
    <property type="match status" value="1"/>
</dbReference>
<comment type="catalytic activity">
    <reaction evidence="2">
        <text>IMP + diphosphate = hypoxanthine + 5-phospho-alpha-D-ribose 1-diphosphate</text>
        <dbReference type="Rhea" id="RHEA:17973"/>
        <dbReference type="ChEBI" id="CHEBI:17368"/>
        <dbReference type="ChEBI" id="CHEBI:33019"/>
        <dbReference type="ChEBI" id="CHEBI:58017"/>
        <dbReference type="ChEBI" id="CHEBI:58053"/>
        <dbReference type="EC" id="2.4.2.8"/>
    </reaction>
    <physiologicalReaction direction="right-to-left" evidence="2">
        <dbReference type="Rhea" id="RHEA:17975"/>
    </physiologicalReaction>
</comment>
<dbReference type="InterPro" id="IPR000836">
    <property type="entry name" value="PRTase_dom"/>
</dbReference>
<keyword evidence="4" id="KW-0328">Glycosyltransferase</keyword>
<dbReference type="Pfam" id="PF00156">
    <property type="entry name" value="Pribosyltran"/>
    <property type="match status" value="1"/>
</dbReference>
<evidence type="ECO:0000313" key="4">
    <source>
        <dbReference type="EMBL" id="NEX20771.1"/>
    </source>
</evidence>